<organism evidence="1 2">
    <name type="scientific">Camelus dromedarius</name>
    <name type="common">Dromedary</name>
    <name type="synonym">Arabian camel</name>
    <dbReference type="NCBI Taxonomy" id="9838"/>
    <lineage>
        <taxon>Eukaryota</taxon>
        <taxon>Metazoa</taxon>
        <taxon>Chordata</taxon>
        <taxon>Craniata</taxon>
        <taxon>Vertebrata</taxon>
        <taxon>Euteleostomi</taxon>
        <taxon>Mammalia</taxon>
        <taxon>Eutheria</taxon>
        <taxon>Laurasiatheria</taxon>
        <taxon>Artiodactyla</taxon>
        <taxon>Tylopoda</taxon>
        <taxon>Camelidae</taxon>
        <taxon>Camelus</taxon>
    </lineage>
</organism>
<keyword evidence="2" id="KW-1185">Reference proteome</keyword>
<proteinExistence type="predicted"/>
<gene>
    <name evidence="1" type="ORF">Cadr_000014519</name>
</gene>
<evidence type="ECO:0000313" key="1">
    <source>
        <dbReference type="EMBL" id="KAB1272240.1"/>
    </source>
</evidence>
<dbReference type="Proteomes" id="UP000299084">
    <property type="component" value="Unassembled WGS sequence"/>
</dbReference>
<comment type="caution">
    <text evidence="1">The sequence shown here is derived from an EMBL/GenBank/DDBJ whole genome shotgun (WGS) entry which is preliminary data.</text>
</comment>
<dbReference type="AlphaFoldDB" id="A0A5N4DM88"/>
<name>A0A5N4DM88_CAMDR</name>
<accession>A0A5N4DM88</accession>
<dbReference type="EMBL" id="JWIN03000010">
    <property type="protein sequence ID" value="KAB1272240.1"/>
    <property type="molecule type" value="Genomic_DNA"/>
</dbReference>
<protein>
    <submittedName>
        <fullName evidence="1">Uncharacterized protein</fullName>
    </submittedName>
</protein>
<reference evidence="1 2" key="1">
    <citation type="journal article" date="2019" name="Mol. Ecol. Resour.">
        <title>Improving Illumina assemblies with Hi-C and long reads: an example with the North African dromedary.</title>
        <authorList>
            <person name="Elbers J.P."/>
            <person name="Rogers M.F."/>
            <person name="Perelman P.L."/>
            <person name="Proskuryakova A.A."/>
            <person name="Serdyukova N.A."/>
            <person name="Johnson W.E."/>
            <person name="Horin P."/>
            <person name="Corander J."/>
            <person name="Murphy D."/>
            <person name="Burger P.A."/>
        </authorList>
    </citation>
    <scope>NUCLEOTIDE SEQUENCE [LARGE SCALE GENOMIC DNA]</scope>
    <source>
        <strain evidence="1">Drom800</strain>
        <tissue evidence="1">Blood</tissue>
    </source>
</reference>
<evidence type="ECO:0000313" key="2">
    <source>
        <dbReference type="Proteomes" id="UP000299084"/>
    </source>
</evidence>
<sequence length="74" mass="7927">MGGLQLQCCAGFLGLPHHGNRKHTYVKETPMFVVVVPTSPVLSPSSSSYIYLLSHPAHPSAEGRHRPSPPVGPI</sequence>